<sequence>MPGPTRETELAHLDRPKAEETTIAVVSDAHVTADAEGTWKVFHRTESRLQSVIEDVNHRDVDGLVFAGDLTKDGTPEEFERVTEILSGLDAPYVAVPGNHDVPKTFDDHDTPPLSSFVEAHCPDELPYRARLGGLDFLCLNSAADADGSLRNGHAGRISEAQLDWVESAVDPERPTVAVFHHPTTHVGHLFERFPETDHFQLQNAESVAETLDAAGVEAAISGHIHWPTAAHVGDSVEGAAVSENTSGGLTQVTTPAACSFPQGYLLVRVTPDGTTVSMVPVGDDEARKEAYRYAAADGARDGAVADSTDEGYFEGFPLLEERAPEPTTSD</sequence>
<evidence type="ECO:0000256" key="2">
    <source>
        <dbReference type="ARBA" id="ARBA00022801"/>
    </source>
</evidence>
<dbReference type="GO" id="GO:0046872">
    <property type="term" value="F:metal ion binding"/>
    <property type="evidence" value="ECO:0007669"/>
    <property type="project" value="UniProtKB-KW"/>
</dbReference>
<keyword evidence="3" id="KW-0408">Iron</keyword>
<name>A0A0W1RBU9_9EURY</name>
<evidence type="ECO:0000256" key="3">
    <source>
        <dbReference type="ARBA" id="ARBA00023004"/>
    </source>
</evidence>
<evidence type="ECO:0000313" key="6">
    <source>
        <dbReference type="EMBL" id="KTG10603.1"/>
    </source>
</evidence>
<keyword evidence="1" id="KW-0479">Metal-binding</keyword>
<dbReference type="EMBL" id="LOPU01000017">
    <property type="protein sequence ID" value="KTG10603.1"/>
    <property type="molecule type" value="Genomic_DNA"/>
</dbReference>
<feature type="domain" description="Calcineurin-like phosphoesterase" evidence="5">
    <location>
        <begin position="22"/>
        <end position="228"/>
    </location>
</feature>
<keyword evidence="7" id="KW-1185">Reference proteome</keyword>
<dbReference type="RefSeq" id="WP_058580927.1">
    <property type="nucleotide sequence ID" value="NZ_LOPU01000017.1"/>
</dbReference>
<comment type="similarity">
    <text evidence="4">Belongs to the cyclic nucleotide phosphodiesterase class-III family.</text>
</comment>
<keyword evidence="2" id="KW-0378">Hydrolase</keyword>
<dbReference type="InterPro" id="IPR029052">
    <property type="entry name" value="Metallo-depent_PP-like"/>
</dbReference>
<evidence type="ECO:0000256" key="4">
    <source>
        <dbReference type="ARBA" id="ARBA00025742"/>
    </source>
</evidence>
<dbReference type="SUPFAM" id="SSF56300">
    <property type="entry name" value="Metallo-dependent phosphatases"/>
    <property type="match status" value="1"/>
</dbReference>
<dbReference type="PANTHER" id="PTHR42988">
    <property type="entry name" value="PHOSPHOHYDROLASE"/>
    <property type="match status" value="1"/>
</dbReference>
<comment type="caution">
    <text evidence="6">The sequence shown here is derived from an EMBL/GenBank/DDBJ whole genome shotgun (WGS) entry which is preliminary data.</text>
</comment>
<reference evidence="6 7" key="1">
    <citation type="submission" date="2015-12" db="EMBL/GenBank/DDBJ databases">
        <title>Haloprofundus marisrubri gen. nov., sp. nov., an extremely halophilic archaeon isolated from the Discovery deep brine-seawater interface in the Red Sea.</title>
        <authorList>
            <person name="Zhang G."/>
            <person name="Stingl U."/>
            <person name="Rashid M."/>
        </authorList>
    </citation>
    <scope>NUCLEOTIDE SEQUENCE [LARGE SCALE GENOMIC DNA]</scope>
    <source>
        <strain evidence="6 7">SB9</strain>
    </source>
</reference>
<proteinExistence type="inferred from homology"/>
<evidence type="ECO:0000259" key="5">
    <source>
        <dbReference type="Pfam" id="PF00149"/>
    </source>
</evidence>
<dbReference type="OrthoDB" id="7513at2157"/>
<dbReference type="PANTHER" id="PTHR42988:SF2">
    <property type="entry name" value="CYCLIC NUCLEOTIDE PHOSPHODIESTERASE CBUA0032-RELATED"/>
    <property type="match status" value="1"/>
</dbReference>
<dbReference type="InterPro" id="IPR004843">
    <property type="entry name" value="Calcineurin-like_PHP"/>
</dbReference>
<protein>
    <recommendedName>
        <fullName evidence="5">Calcineurin-like phosphoesterase domain-containing protein</fullName>
    </recommendedName>
</protein>
<dbReference type="Gene3D" id="3.60.21.10">
    <property type="match status" value="1"/>
</dbReference>
<organism evidence="6 7">
    <name type="scientific">Haloprofundus marisrubri</name>
    <dbReference type="NCBI Taxonomy" id="1514971"/>
    <lineage>
        <taxon>Archaea</taxon>
        <taxon>Methanobacteriati</taxon>
        <taxon>Methanobacteriota</taxon>
        <taxon>Stenosarchaea group</taxon>
        <taxon>Halobacteria</taxon>
        <taxon>Halobacteriales</taxon>
        <taxon>Haloferacaceae</taxon>
        <taxon>Haloprofundus</taxon>
    </lineage>
</organism>
<dbReference type="Pfam" id="PF00149">
    <property type="entry name" value="Metallophos"/>
    <property type="match status" value="1"/>
</dbReference>
<gene>
    <name evidence="6" type="ORF">AUR64_08010</name>
</gene>
<accession>A0A0W1RBU9</accession>
<evidence type="ECO:0000313" key="7">
    <source>
        <dbReference type="Proteomes" id="UP000054387"/>
    </source>
</evidence>
<dbReference type="STRING" id="1514971.AUR64_08010"/>
<dbReference type="InterPro" id="IPR050884">
    <property type="entry name" value="CNP_phosphodiesterase-III"/>
</dbReference>
<dbReference type="Proteomes" id="UP000054387">
    <property type="component" value="Unassembled WGS sequence"/>
</dbReference>
<dbReference type="AlphaFoldDB" id="A0A0W1RBU9"/>
<dbReference type="GO" id="GO:0016787">
    <property type="term" value="F:hydrolase activity"/>
    <property type="evidence" value="ECO:0007669"/>
    <property type="project" value="UniProtKB-KW"/>
</dbReference>
<evidence type="ECO:0000256" key="1">
    <source>
        <dbReference type="ARBA" id="ARBA00022723"/>
    </source>
</evidence>